<organism evidence="1 2">
    <name type="scientific">Caerostris darwini</name>
    <dbReference type="NCBI Taxonomy" id="1538125"/>
    <lineage>
        <taxon>Eukaryota</taxon>
        <taxon>Metazoa</taxon>
        <taxon>Ecdysozoa</taxon>
        <taxon>Arthropoda</taxon>
        <taxon>Chelicerata</taxon>
        <taxon>Arachnida</taxon>
        <taxon>Araneae</taxon>
        <taxon>Araneomorphae</taxon>
        <taxon>Entelegynae</taxon>
        <taxon>Araneoidea</taxon>
        <taxon>Araneidae</taxon>
        <taxon>Caerostris</taxon>
    </lineage>
</organism>
<dbReference type="EMBL" id="BPLQ01015730">
    <property type="protein sequence ID" value="GIY91243.1"/>
    <property type="molecule type" value="Genomic_DNA"/>
</dbReference>
<dbReference type="InterPro" id="IPR036397">
    <property type="entry name" value="RNaseH_sf"/>
</dbReference>
<accession>A0AAV4X979</accession>
<comment type="caution">
    <text evidence="1">The sequence shown here is derived from an EMBL/GenBank/DDBJ whole genome shotgun (WGS) entry which is preliminary data.</text>
</comment>
<protein>
    <submittedName>
        <fullName evidence="1">Transposable element Tcb2 transposase</fullName>
    </submittedName>
</protein>
<evidence type="ECO:0000313" key="2">
    <source>
        <dbReference type="Proteomes" id="UP001054837"/>
    </source>
</evidence>
<evidence type="ECO:0000313" key="1">
    <source>
        <dbReference type="EMBL" id="GIY91243.1"/>
    </source>
</evidence>
<keyword evidence="2" id="KW-1185">Reference proteome</keyword>
<name>A0AAV4X979_9ARAC</name>
<dbReference type="Proteomes" id="UP001054837">
    <property type="component" value="Unassembled WGS sequence"/>
</dbReference>
<reference evidence="1 2" key="1">
    <citation type="submission" date="2021-06" db="EMBL/GenBank/DDBJ databases">
        <title>Caerostris darwini draft genome.</title>
        <authorList>
            <person name="Kono N."/>
            <person name="Arakawa K."/>
        </authorList>
    </citation>
    <scope>NUCLEOTIDE SEQUENCE [LARGE SCALE GENOMIC DNA]</scope>
</reference>
<dbReference type="AlphaFoldDB" id="A0AAV4X979"/>
<gene>
    <name evidence="1" type="primary">X975_17406</name>
    <name evidence="1" type="ORF">CDAR_127161</name>
</gene>
<dbReference type="Gene3D" id="3.30.420.10">
    <property type="entry name" value="Ribonuclease H-like superfamily/Ribonuclease H"/>
    <property type="match status" value="1"/>
</dbReference>
<proteinExistence type="predicted"/>
<dbReference type="GO" id="GO:0003676">
    <property type="term" value="F:nucleic acid binding"/>
    <property type="evidence" value="ECO:0007669"/>
    <property type="project" value="InterPro"/>
</dbReference>
<sequence>MNDNARPQRDDDDYLDSEGIALVKWLADSPDFNHIENLWVALDYALRKFFLTPAILTELQAAIQENCRLLDSEVVDHLMKSMVTLCEFWCSY</sequence>